<proteinExistence type="predicted"/>
<dbReference type="EMBL" id="LR699553">
    <property type="protein sequence ID" value="VVD28795.1"/>
    <property type="molecule type" value="Genomic_DNA"/>
</dbReference>
<name>A0A5Q4ZCH4_9BURK</name>
<evidence type="ECO:0000313" key="1">
    <source>
        <dbReference type="EMBL" id="VVD28795.1"/>
    </source>
</evidence>
<protein>
    <submittedName>
        <fullName evidence="1">Uncharacterized protein</fullName>
    </submittedName>
</protein>
<gene>
    <name evidence="1" type="ORF">PDMSB3_2339</name>
</gene>
<organism evidence="1 2">
    <name type="scientific">Paraburkholderia dioscoreae</name>
    <dbReference type="NCBI Taxonomy" id="2604047"/>
    <lineage>
        <taxon>Bacteria</taxon>
        <taxon>Pseudomonadati</taxon>
        <taxon>Pseudomonadota</taxon>
        <taxon>Betaproteobacteria</taxon>
        <taxon>Burkholderiales</taxon>
        <taxon>Burkholderiaceae</taxon>
        <taxon>Paraburkholderia</taxon>
    </lineage>
</organism>
<evidence type="ECO:0000313" key="2">
    <source>
        <dbReference type="Proteomes" id="UP000325811"/>
    </source>
</evidence>
<accession>A0A5Q4ZCH4</accession>
<sequence>MATLLKKTAIASAFTVFFYGERVK</sequence>
<keyword evidence="2" id="KW-1185">Reference proteome</keyword>
<dbReference type="Proteomes" id="UP000325811">
    <property type="component" value="Chromosome I"/>
</dbReference>
<dbReference type="KEGG" id="pdio:PDMSB3_2339"/>
<dbReference type="AlphaFoldDB" id="A0A5Q4ZCH4"/>
<reference evidence="1 2" key="1">
    <citation type="submission" date="2019-08" db="EMBL/GenBank/DDBJ databases">
        <authorList>
            <person name="Herpell B J."/>
        </authorList>
    </citation>
    <scope>NUCLEOTIDE SEQUENCE [LARGE SCALE GENOMIC DNA]</scope>
    <source>
        <strain evidence="2">Msb3</strain>
    </source>
</reference>